<evidence type="ECO:0000256" key="1">
    <source>
        <dbReference type="ARBA" id="ARBA00010541"/>
    </source>
</evidence>
<keyword evidence="6" id="KW-1185">Reference proteome</keyword>
<accession>A0AA37V7K6</accession>
<feature type="domain" description="PDZ" evidence="4">
    <location>
        <begin position="102"/>
        <end position="168"/>
    </location>
</feature>
<feature type="compositionally biased region" description="Low complexity" evidence="2">
    <location>
        <begin position="254"/>
        <end position="270"/>
    </location>
</feature>
<proteinExistence type="inferred from homology"/>
<dbReference type="InterPro" id="IPR001478">
    <property type="entry name" value="PDZ"/>
</dbReference>
<evidence type="ECO:0000259" key="4">
    <source>
        <dbReference type="PROSITE" id="PS50106"/>
    </source>
</evidence>
<dbReference type="RefSeq" id="WP_284351210.1">
    <property type="nucleotide sequence ID" value="NZ_BRXS01000005.1"/>
</dbReference>
<dbReference type="Proteomes" id="UP001161325">
    <property type="component" value="Unassembled WGS sequence"/>
</dbReference>
<evidence type="ECO:0000313" key="5">
    <source>
        <dbReference type="EMBL" id="GLC26756.1"/>
    </source>
</evidence>
<evidence type="ECO:0000313" key="6">
    <source>
        <dbReference type="Proteomes" id="UP001161325"/>
    </source>
</evidence>
<organism evidence="5 6">
    <name type="scientific">Roseisolibacter agri</name>
    <dbReference type="NCBI Taxonomy" id="2014610"/>
    <lineage>
        <taxon>Bacteria</taxon>
        <taxon>Pseudomonadati</taxon>
        <taxon>Gemmatimonadota</taxon>
        <taxon>Gemmatimonadia</taxon>
        <taxon>Gemmatimonadales</taxon>
        <taxon>Gemmatimonadaceae</taxon>
        <taxon>Roseisolibacter</taxon>
    </lineage>
</organism>
<dbReference type="Gene3D" id="2.30.42.10">
    <property type="match status" value="2"/>
</dbReference>
<evidence type="ECO:0000256" key="3">
    <source>
        <dbReference type="SAM" id="SignalP"/>
    </source>
</evidence>
<sequence>MQGRAGTGRTRLAARRLALVGAAAASAAAVRPAGAQGAVGGGGTGAMTLLPSMAQVGPCDATAPTRTAASAEARRRVEAAEREMVRRSMAGQAPAAEAPRTARVLLRRPSGWLGISTVDVSDLRMTPAGRLVRYCAYPVVVTVEPGSPAEKGGLAAGDTIVAYAGRDLVKAGEVELDKLLVPGQTLKVTVRRDGRTMVKPIVVAERPTYTFFRSIPVEGQVRVYTERTANGQTVITERVGPGERVEVRTPRPPRVYGSVTPAAAPSAPVAPSTPTPPAVWGEAPAPAPALPPVPYVIGYGGPSVVVGAQVVAADDDLREALRADARGLLVVKVLPGTPAAQAGLRGGDVIVRANGMEVLTPTALHRMVLRVTEARALVLKVDRRGQEKDVTLRW</sequence>
<feature type="signal peptide" evidence="3">
    <location>
        <begin position="1"/>
        <end position="27"/>
    </location>
</feature>
<comment type="similarity">
    <text evidence="1">Belongs to the peptidase S1C family.</text>
</comment>
<evidence type="ECO:0000256" key="2">
    <source>
        <dbReference type="SAM" id="MobiDB-lite"/>
    </source>
</evidence>
<keyword evidence="3" id="KW-0732">Signal</keyword>
<dbReference type="PROSITE" id="PS50106">
    <property type="entry name" value="PDZ"/>
    <property type="match status" value="2"/>
</dbReference>
<protein>
    <recommendedName>
        <fullName evidence="4">PDZ domain-containing protein</fullName>
    </recommendedName>
</protein>
<dbReference type="SUPFAM" id="SSF50156">
    <property type="entry name" value="PDZ domain-like"/>
    <property type="match status" value="2"/>
</dbReference>
<dbReference type="GO" id="GO:0008236">
    <property type="term" value="F:serine-type peptidase activity"/>
    <property type="evidence" value="ECO:0007669"/>
    <property type="project" value="UniProtKB-KW"/>
</dbReference>
<feature type="region of interest" description="Disordered" evidence="2">
    <location>
        <begin position="245"/>
        <end position="275"/>
    </location>
</feature>
<feature type="domain" description="PDZ" evidence="4">
    <location>
        <begin position="301"/>
        <end position="358"/>
    </location>
</feature>
<dbReference type="PANTHER" id="PTHR22939">
    <property type="entry name" value="SERINE PROTEASE FAMILY S1C HTRA-RELATED"/>
    <property type="match status" value="1"/>
</dbReference>
<dbReference type="Pfam" id="PF13180">
    <property type="entry name" value="PDZ_2"/>
    <property type="match status" value="1"/>
</dbReference>
<gene>
    <name evidence="5" type="ORF">rosag_32690</name>
</gene>
<feature type="chain" id="PRO_5041386399" description="PDZ domain-containing protein" evidence="3">
    <location>
        <begin position="28"/>
        <end position="394"/>
    </location>
</feature>
<dbReference type="InterPro" id="IPR036034">
    <property type="entry name" value="PDZ_sf"/>
</dbReference>
<dbReference type="EMBL" id="BRXS01000005">
    <property type="protein sequence ID" value="GLC26756.1"/>
    <property type="molecule type" value="Genomic_DNA"/>
</dbReference>
<reference evidence="5" key="1">
    <citation type="submission" date="2022-08" db="EMBL/GenBank/DDBJ databases">
        <title>Draft genome sequencing of Roseisolibacter agri AW1220.</title>
        <authorList>
            <person name="Tobiishi Y."/>
            <person name="Tonouchi A."/>
        </authorList>
    </citation>
    <scope>NUCLEOTIDE SEQUENCE</scope>
    <source>
        <strain evidence="5">AW1220</strain>
    </source>
</reference>
<dbReference type="AlphaFoldDB" id="A0AA37V7K6"/>
<dbReference type="Pfam" id="PF17820">
    <property type="entry name" value="PDZ_6"/>
    <property type="match status" value="1"/>
</dbReference>
<dbReference type="InterPro" id="IPR041489">
    <property type="entry name" value="PDZ_6"/>
</dbReference>
<dbReference type="PANTHER" id="PTHR22939:SF129">
    <property type="entry name" value="SERINE PROTEASE HTRA2, MITOCHONDRIAL"/>
    <property type="match status" value="1"/>
</dbReference>
<comment type="caution">
    <text evidence="5">The sequence shown here is derived from an EMBL/GenBank/DDBJ whole genome shotgun (WGS) entry which is preliminary data.</text>
</comment>
<dbReference type="SMART" id="SM00228">
    <property type="entry name" value="PDZ"/>
    <property type="match status" value="2"/>
</dbReference>
<name>A0AA37V7K6_9BACT</name>